<keyword evidence="4" id="KW-1185">Reference proteome</keyword>
<feature type="non-terminal residue" evidence="3">
    <location>
        <position position="1"/>
    </location>
</feature>
<dbReference type="InterPro" id="IPR011856">
    <property type="entry name" value="tRNA_endonuc-like_dom_sf"/>
</dbReference>
<feature type="non-terminal residue" evidence="3">
    <location>
        <position position="147"/>
    </location>
</feature>
<dbReference type="GO" id="GO:0005739">
    <property type="term" value="C:mitochondrion"/>
    <property type="evidence" value="ECO:0007669"/>
    <property type="project" value="UniProtKB-SubCell"/>
</dbReference>
<evidence type="ECO:0000256" key="1">
    <source>
        <dbReference type="ARBA" id="ARBA00004173"/>
    </source>
</evidence>
<reference evidence="3 4" key="1">
    <citation type="submission" date="2019-04" db="EMBL/GenBank/DDBJ databases">
        <title>Comparative genomics and transcriptomics to analyze fruiting body development in filamentous ascomycetes.</title>
        <authorList>
            <consortium name="DOE Joint Genome Institute"/>
            <person name="Lutkenhaus R."/>
            <person name="Traeger S."/>
            <person name="Breuer J."/>
            <person name="Kuo A."/>
            <person name="Lipzen A."/>
            <person name="Pangilinan J."/>
            <person name="Dilworth D."/>
            <person name="Sandor L."/>
            <person name="Poggeler S."/>
            <person name="Barry K."/>
            <person name="Grigoriev I.V."/>
            <person name="Nowrousian M."/>
        </authorList>
    </citation>
    <scope>NUCLEOTIDE SEQUENCE [LARGE SCALE GENOMIC DNA]</scope>
    <source>
        <strain evidence="3 4">CBS 389.68</strain>
    </source>
</reference>
<evidence type="ECO:0008006" key="5">
    <source>
        <dbReference type="Google" id="ProtNLM"/>
    </source>
</evidence>
<proteinExistence type="predicted"/>
<keyword evidence="2" id="KW-0496">Mitochondrion</keyword>
<dbReference type="Gene3D" id="3.40.1350.10">
    <property type="match status" value="1"/>
</dbReference>
<evidence type="ECO:0000313" key="3">
    <source>
        <dbReference type="EMBL" id="TGZ78550.1"/>
    </source>
</evidence>
<dbReference type="InParanoid" id="A0A4S2MN74"/>
<dbReference type="OrthoDB" id="20734at2759"/>
<dbReference type="PANTHER" id="PTHR28133:SF1">
    <property type="entry name" value="REQUIRED FOR RESPIRATORY GROWTH PROTEIN 7, MITOCHONDRIAL"/>
    <property type="match status" value="1"/>
</dbReference>
<dbReference type="EMBL" id="ML220140">
    <property type="protein sequence ID" value="TGZ78550.1"/>
    <property type="molecule type" value="Genomic_DNA"/>
</dbReference>
<dbReference type="PANTHER" id="PTHR28133">
    <property type="entry name" value="REQUIRED FOR RESPIRATORY GROWTH PROTEIN 7, MITOCHONDRIAL"/>
    <property type="match status" value="1"/>
</dbReference>
<protein>
    <recommendedName>
        <fullName evidence="5">Restriction endonuclease type IV Mrr domain-containing protein</fullName>
    </recommendedName>
</protein>
<dbReference type="InterPro" id="IPR018828">
    <property type="entry name" value="RRG7"/>
</dbReference>
<dbReference type="GO" id="GO:0003676">
    <property type="term" value="F:nucleic acid binding"/>
    <property type="evidence" value="ECO:0007669"/>
    <property type="project" value="InterPro"/>
</dbReference>
<name>A0A4S2MN74_9PEZI</name>
<organism evidence="3 4">
    <name type="scientific">Ascodesmis nigricans</name>
    <dbReference type="NCBI Taxonomy" id="341454"/>
    <lineage>
        <taxon>Eukaryota</taxon>
        <taxon>Fungi</taxon>
        <taxon>Dikarya</taxon>
        <taxon>Ascomycota</taxon>
        <taxon>Pezizomycotina</taxon>
        <taxon>Pezizomycetes</taxon>
        <taxon>Pezizales</taxon>
        <taxon>Ascodesmidaceae</taxon>
        <taxon>Ascodesmis</taxon>
    </lineage>
</organism>
<sequence>LNTADQHHDLDTFVHYAQSSGLDPGTTIFVGTAFEYTVMAVLSAIGMSLTRSGGRLDAGIDIRGTWIPPATSKTVPARPPVNIYVSCKSYNSKRKTGPSILRELVGTVNATPRDVDAFGILAAAQPCTKETRQRLAMSTAALGFMCV</sequence>
<comment type="subcellular location">
    <subcellularLocation>
        <location evidence="1">Mitochondrion</location>
    </subcellularLocation>
</comment>
<evidence type="ECO:0000313" key="4">
    <source>
        <dbReference type="Proteomes" id="UP000298138"/>
    </source>
</evidence>
<dbReference type="Proteomes" id="UP000298138">
    <property type="component" value="Unassembled WGS sequence"/>
</dbReference>
<accession>A0A4S2MN74</accession>
<evidence type="ECO:0000256" key="2">
    <source>
        <dbReference type="ARBA" id="ARBA00023128"/>
    </source>
</evidence>
<gene>
    <name evidence="3" type="ORF">EX30DRAFT_293691</name>
</gene>
<dbReference type="AlphaFoldDB" id="A0A4S2MN74"/>
<dbReference type="Pfam" id="PF10356">
    <property type="entry name" value="RRG7"/>
    <property type="match status" value="2"/>
</dbReference>